<dbReference type="Pfam" id="PF00300">
    <property type="entry name" value="His_Phos_1"/>
    <property type="match status" value="1"/>
</dbReference>
<dbReference type="SMART" id="SM00855">
    <property type="entry name" value="PGAM"/>
    <property type="match status" value="1"/>
</dbReference>
<feature type="region of interest" description="Disordered" evidence="1">
    <location>
        <begin position="1"/>
        <end position="21"/>
    </location>
</feature>
<dbReference type="OrthoDB" id="430091at2759"/>
<feature type="compositionally biased region" description="Low complexity" evidence="1">
    <location>
        <begin position="12"/>
        <end position="21"/>
    </location>
</feature>
<reference evidence="2 3" key="1">
    <citation type="journal article" date="2013" name="Curr. Biol.">
        <title>The Genome of the Foraminiferan Reticulomyxa filosa.</title>
        <authorList>
            <person name="Glockner G."/>
            <person name="Hulsmann N."/>
            <person name="Schleicher M."/>
            <person name="Noegel A.A."/>
            <person name="Eichinger L."/>
            <person name="Gallinger C."/>
            <person name="Pawlowski J."/>
            <person name="Sierra R."/>
            <person name="Euteneuer U."/>
            <person name="Pillet L."/>
            <person name="Moustafa A."/>
            <person name="Platzer M."/>
            <person name="Groth M."/>
            <person name="Szafranski K."/>
            <person name="Schliwa M."/>
        </authorList>
    </citation>
    <scope>NUCLEOTIDE SEQUENCE [LARGE SCALE GENOMIC DNA]</scope>
</reference>
<evidence type="ECO:0000313" key="3">
    <source>
        <dbReference type="Proteomes" id="UP000023152"/>
    </source>
</evidence>
<dbReference type="Proteomes" id="UP000023152">
    <property type="component" value="Unassembled WGS sequence"/>
</dbReference>
<dbReference type="InterPro" id="IPR029033">
    <property type="entry name" value="His_PPase_superfam"/>
</dbReference>
<evidence type="ECO:0008006" key="4">
    <source>
        <dbReference type="Google" id="ProtNLM"/>
    </source>
</evidence>
<keyword evidence="3" id="KW-1185">Reference proteome</keyword>
<organism evidence="2 3">
    <name type="scientific">Reticulomyxa filosa</name>
    <dbReference type="NCBI Taxonomy" id="46433"/>
    <lineage>
        <taxon>Eukaryota</taxon>
        <taxon>Sar</taxon>
        <taxon>Rhizaria</taxon>
        <taxon>Retaria</taxon>
        <taxon>Foraminifera</taxon>
        <taxon>Monothalamids</taxon>
        <taxon>Reticulomyxidae</taxon>
        <taxon>Reticulomyxa</taxon>
    </lineage>
</organism>
<dbReference type="InterPro" id="IPR013078">
    <property type="entry name" value="His_Pase_superF_clade-1"/>
</dbReference>
<comment type="caution">
    <text evidence="2">The sequence shown here is derived from an EMBL/GenBank/DDBJ whole genome shotgun (WGS) entry which is preliminary data.</text>
</comment>
<feature type="compositionally biased region" description="Polar residues" evidence="1">
    <location>
        <begin position="1"/>
        <end position="11"/>
    </location>
</feature>
<evidence type="ECO:0000256" key="1">
    <source>
        <dbReference type="SAM" id="MobiDB-lite"/>
    </source>
</evidence>
<dbReference type="PANTHER" id="PTHR16469">
    <property type="entry name" value="UBIQUITIN-ASSOCIATED AND SH3 DOMAIN-CONTAINING BA-RELATED"/>
    <property type="match status" value="1"/>
</dbReference>
<sequence>MQKQKSNAAHVSQSSQKELSSSQRQLWLIRHGERADESDEFDSWARTVHSERWFDPPLTKTGALQAQGRGELLSEHLKGHEKLHNQFWSRVVYVSPCERTLHTAFEIAKELVRSNEEEGFGVTLAVRPGLGECASAVRKTGLCSTLDEELCLKPVFFDNKWFPSRFLKKKEILERFNVSPFNGKTCKIRWQFTYDHTSVRENFSQCVDNIMKENYKYKIAICVTHREGIRCLDDRLFRARVPYCALVKYLHHPQQSSHQSHYSNAHVARKQAFEFLTE</sequence>
<proteinExistence type="predicted"/>
<dbReference type="InterPro" id="IPR051710">
    <property type="entry name" value="Phosphatase_SH3-domain"/>
</dbReference>
<accession>X6P3N8</accession>
<dbReference type="AlphaFoldDB" id="X6P3N8"/>
<dbReference type="Gene3D" id="3.40.50.1240">
    <property type="entry name" value="Phosphoglycerate mutase-like"/>
    <property type="match status" value="1"/>
</dbReference>
<dbReference type="CDD" id="cd07067">
    <property type="entry name" value="HP_PGM_like"/>
    <property type="match status" value="1"/>
</dbReference>
<name>X6P3N8_RETFI</name>
<dbReference type="SUPFAM" id="SSF53254">
    <property type="entry name" value="Phosphoglycerate mutase-like"/>
    <property type="match status" value="1"/>
</dbReference>
<dbReference type="EMBL" id="ASPP01003628">
    <property type="protein sequence ID" value="ETO33160.1"/>
    <property type="molecule type" value="Genomic_DNA"/>
</dbReference>
<evidence type="ECO:0000313" key="2">
    <source>
        <dbReference type="EMBL" id="ETO33160.1"/>
    </source>
</evidence>
<gene>
    <name evidence="2" type="ORF">RFI_03946</name>
</gene>
<dbReference type="PANTHER" id="PTHR16469:SF27">
    <property type="entry name" value="UBIQUITIN-ASSOCIATED AND SH3 DOMAIN-CONTAINING BA-RELATED"/>
    <property type="match status" value="1"/>
</dbReference>
<protein>
    <recommendedName>
        <fullName evidence="4">Phosphoglycerate mutase family protein</fullName>
    </recommendedName>
</protein>